<keyword evidence="5" id="KW-0067">ATP-binding</keyword>
<reference evidence="8" key="1">
    <citation type="submission" date="2018-06" db="EMBL/GenBank/DDBJ databases">
        <authorList>
            <person name="Zhirakovskaya E."/>
        </authorList>
    </citation>
    <scope>NUCLEOTIDE SEQUENCE</scope>
</reference>
<accession>A0A3B0Z691</accession>
<evidence type="ECO:0000256" key="2">
    <source>
        <dbReference type="ARBA" id="ARBA00022679"/>
    </source>
</evidence>
<dbReference type="Pfam" id="PF00370">
    <property type="entry name" value="FGGY_N"/>
    <property type="match status" value="1"/>
</dbReference>
<keyword evidence="3" id="KW-0547">Nucleotide-binding</keyword>
<dbReference type="InterPro" id="IPR018485">
    <property type="entry name" value="FGGY_C"/>
</dbReference>
<dbReference type="Gene3D" id="3.30.420.40">
    <property type="match status" value="2"/>
</dbReference>
<dbReference type="EC" id="2.7.1.30" evidence="8"/>
<dbReference type="EMBL" id="UOFM01000425">
    <property type="protein sequence ID" value="VAW81769.1"/>
    <property type="molecule type" value="Genomic_DNA"/>
</dbReference>
<dbReference type="InterPro" id="IPR018484">
    <property type="entry name" value="FGGY_N"/>
</dbReference>
<evidence type="ECO:0000256" key="5">
    <source>
        <dbReference type="ARBA" id="ARBA00022840"/>
    </source>
</evidence>
<dbReference type="PIRSF" id="PIRSF000538">
    <property type="entry name" value="GlpK"/>
    <property type="match status" value="1"/>
</dbReference>
<dbReference type="PANTHER" id="PTHR10196">
    <property type="entry name" value="SUGAR KINASE"/>
    <property type="match status" value="1"/>
</dbReference>
<feature type="domain" description="Carbohydrate kinase FGGY N-terminal" evidence="6">
    <location>
        <begin position="3"/>
        <end position="225"/>
    </location>
</feature>
<evidence type="ECO:0000256" key="1">
    <source>
        <dbReference type="ARBA" id="ARBA00009156"/>
    </source>
</evidence>
<proteinExistence type="inferred from homology"/>
<dbReference type="GO" id="GO:0006071">
    <property type="term" value="P:glycerol metabolic process"/>
    <property type="evidence" value="ECO:0007669"/>
    <property type="project" value="TreeGrafter"/>
</dbReference>
<sequence length="470" mass="51129">MDYLLAIDQGTHASRALLFDAHGQRIAGHLVPVTLKRPQADRAEQHPGEILDSIRETVAHTIQALPPDERGNIRACGLTTQRSTVLAWQANGAPLSAAISWQDTRGAPLVAALQAHAADVREQSGLPLSAHYGASKLHWLHQLLVDEPALRYGPLASFLLYHLTGSGHVIDHSNAQRMQLMNVGSLTWSHRLADWFGLPLDGLPECRPVISDYGRLANYNIPVTAVCGDQNAAWHSHSNNTQDCALINLGSGAFILAAQPPGDNIPALLSSLSVSDAQGTEWLLEGTVNGAGNALQWLAAQYHIDNLSEQLPDWLAQISNPPLFLNSVGGLGSPWWRQLPAPLFVPDDATHSHAERAVAVVESILFLLQCNLEYMRRHTTIKRLRVSGGLSQLDGLCQKLANLSSLPVERCDDPEASARGVAWLAAGRPGDWISPNNIPHFTPEPDAPLQDRYQTFCSLLQQHLGHSNDN</sequence>
<dbReference type="InterPro" id="IPR000577">
    <property type="entry name" value="Carb_kinase_FGGY"/>
</dbReference>
<dbReference type="GO" id="GO:0005829">
    <property type="term" value="C:cytosol"/>
    <property type="evidence" value="ECO:0007669"/>
    <property type="project" value="TreeGrafter"/>
</dbReference>
<keyword evidence="2 8" id="KW-0808">Transferase</keyword>
<dbReference type="SUPFAM" id="SSF53067">
    <property type="entry name" value="Actin-like ATPase domain"/>
    <property type="match status" value="2"/>
</dbReference>
<feature type="domain" description="Carbohydrate kinase FGGY C-terminal" evidence="7">
    <location>
        <begin position="246"/>
        <end position="426"/>
    </location>
</feature>
<dbReference type="PANTHER" id="PTHR10196:SF69">
    <property type="entry name" value="GLYCEROL KINASE"/>
    <property type="match status" value="1"/>
</dbReference>
<dbReference type="InterPro" id="IPR043129">
    <property type="entry name" value="ATPase_NBD"/>
</dbReference>
<name>A0A3B0Z691_9ZZZZ</name>
<evidence type="ECO:0000313" key="8">
    <source>
        <dbReference type="EMBL" id="VAW81769.1"/>
    </source>
</evidence>
<dbReference type="AlphaFoldDB" id="A0A3B0Z691"/>
<dbReference type="GO" id="GO:0004370">
    <property type="term" value="F:glycerol kinase activity"/>
    <property type="evidence" value="ECO:0007669"/>
    <property type="project" value="UniProtKB-EC"/>
</dbReference>
<evidence type="ECO:0000256" key="4">
    <source>
        <dbReference type="ARBA" id="ARBA00022777"/>
    </source>
</evidence>
<evidence type="ECO:0000256" key="3">
    <source>
        <dbReference type="ARBA" id="ARBA00022741"/>
    </source>
</evidence>
<dbReference type="GO" id="GO:0005524">
    <property type="term" value="F:ATP binding"/>
    <property type="evidence" value="ECO:0007669"/>
    <property type="project" value="UniProtKB-KW"/>
</dbReference>
<organism evidence="8">
    <name type="scientific">hydrothermal vent metagenome</name>
    <dbReference type="NCBI Taxonomy" id="652676"/>
    <lineage>
        <taxon>unclassified sequences</taxon>
        <taxon>metagenomes</taxon>
        <taxon>ecological metagenomes</taxon>
    </lineage>
</organism>
<keyword evidence="4 8" id="KW-0418">Kinase</keyword>
<evidence type="ECO:0000259" key="7">
    <source>
        <dbReference type="Pfam" id="PF02782"/>
    </source>
</evidence>
<evidence type="ECO:0000259" key="6">
    <source>
        <dbReference type="Pfam" id="PF00370"/>
    </source>
</evidence>
<comment type="similarity">
    <text evidence="1">Belongs to the FGGY kinase family.</text>
</comment>
<dbReference type="Pfam" id="PF02782">
    <property type="entry name" value="FGGY_C"/>
    <property type="match status" value="1"/>
</dbReference>
<gene>
    <name evidence="8" type="ORF">MNBD_GAMMA14-2452</name>
</gene>
<protein>
    <submittedName>
        <fullName evidence="8">Glycerol kinase</fullName>
        <ecNumber evidence="8">2.7.1.30</ecNumber>
    </submittedName>
</protein>